<evidence type="ECO:0000256" key="1">
    <source>
        <dbReference type="ARBA" id="ARBA00023002"/>
    </source>
</evidence>
<dbReference type="Gene3D" id="3.40.605.10">
    <property type="entry name" value="Aldehyde Dehydrogenase, Chain A, domain 1"/>
    <property type="match status" value="1"/>
</dbReference>
<dbReference type="Proteomes" id="UP000078348">
    <property type="component" value="Unassembled WGS sequence"/>
</dbReference>
<evidence type="ECO:0000313" key="4">
    <source>
        <dbReference type="Proteomes" id="UP000078348"/>
    </source>
</evidence>
<dbReference type="InterPro" id="IPR050740">
    <property type="entry name" value="Aldehyde_DH_Superfamily"/>
</dbReference>
<accession>A0A196S9G6</accession>
<dbReference type="Gene3D" id="3.40.309.10">
    <property type="entry name" value="Aldehyde Dehydrogenase, Chain A, domain 2"/>
    <property type="match status" value="1"/>
</dbReference>
<dbReference type="GO" id="GO:0005739">
    <property type="term" value="C:mitochondrion"/>
    <property type="evidence" value="ECO:0007669"/>
    <property type="project" value="TreeGrafter"/>
</dbReference>
<dbReference type="AlphaFoldDB" id="A0A196S9G6"/>
<dbReference type="GO" id="GO:0004777">
    <property type="term" value="F:succinate-semialdehyde dehydrogenase (NAD+) activity"/>
    <property type="evidence" value="ECO:0007669"/>
    <property type="project" value="TreeGrafter"/>
</dbReference>
<keyword evidence="4" id="KW-1185">Reference proteome</keyword>
<dbReference type="GO" id="GO:0009450">
    <property type="term" value="P:gamma-aminobutyric acid catabolic process"/>
    <property type="evidence" value="ECO:0007669"/>
    <property type="project" value="TreeGrafter"/>
</dbReference>
<proteinExistence type="predicted"/>
<dbReference type="STRING" id="478820.A0A196S9G6"/>
<keyword evidence="1" id="KW-0560">Oxidoreductase</keyword>
<dbReference type="InterPro" id="IPR016161">
    <property type="entry name" value="Ald_DH/histidinol_DH"/>
</dbReference>
<dbReference type="InterPro" id="IPR016163">
    <property type="entry name" value="Ald_DH_C"/>
</dbReference>
<evidence type="ECO:0000259" key="2">
    <source>
        <dbReference type="Pfam" id="PF00171"/>
    </source>
</evidence>
<gene>
    <name evidence="3" type="ORF">AV274_4619</name>
</gene>
<evidence type="ECO:0000313" key="3">
    <source>
        <dbReference type="EMBL" id="OAO13695.1"/>
    </source>
</evidence>
<dbReference type="PANTHER" id="PTHR43353:SF5">
    <property type="entry name" value="SUCCINATE-SEMIALDEHYDE DEHYDROGENASE, MITOCHONDRIAL"/>
    <property type="match status" value="1"/>
</dbReference>
<dbReference type="Pfam" id="PF00171">
    <property type="entry name" value="Aldedh"/>
    <property type="match status" value="1"/>
</dbReference>
<sequence>MMHWLQLMPQKPLNRRGPRWRRERRAYLSRFYQVTRDNVTKLAELLTQESGMPIESAYSTICTVRKRFSLASELHSLPPRGIQTEIAPRHGRIAGFLPSWNFPHEIVLQRIAETLFAGYPVVLKAPSETPLTYLSIAKLVDPYLPKGVFNVITSTGENEAAVKEVMYHTEGMCSFAYCDSASFSKEVCRNDNVLEYGFYSFPALFNDGNIKEALSCCVSCMLDYSGQLCNKMGHVLVQEGVYDRFVSLLANDMKSSKVGDPMNGDNRIGCLYNSEVVSNFLSLVEDAVSKGAKIICGGKRHALGGTFVEPTVLADVNPSMRVYSEEIIGPLVPVYKFKTADDAIELCRYLGKNSAVMILAPSNNEAAEKMEKSLQCTVLRGT</sequence>
<dbReference type="EMBL" id="LXWW01000341">
    <property type="protein sequence ID" value="OAO13695.1"/>
    <property type="molecule type" value="Genomic_DNA"/>
</dbReference>
<feature type="domain" description="Aldehyde dehydrogenase" evidence="2">
    <location>
        <begin position="22"/>
        <end position="347"/>
    </location>
</feature>
<dbReference type="PANTHER" id="PTHR43353">
    <property type="entry name" value="SUCCINATE-SEMIALDEHYDE DEHYDROGENASE, MITOCHONDRIAL"/>
    <property type="match status" value="1"/>
</dbReference>
<dbReference type="InterPro" id="IPR015590">
    <property type="entry name" value="Aldehyde_DH_dom"/>
</dbReference>
<dbReference type="InterPro" id="IPR016162">
    <property type="entry name" value="Ald_DH_N"/>
</dbReference>
<comment type="caution">
    <text evidence="3">The sequence shown here is derived from an EMBL/GenBank/DDBJ whole genome shotgun (WGS) entry which is preliminary data.</text>
</comment>
<protein>
    <submittedName>
        <fullName evidence="3">Succinate-semialdehyde dehydrogenase</fullName>
    </submittedName>
</protein>
<reference evidence="3 4" key="1">
    <citation type="submission" date="2016-05" db="EMBL/GenBank/DDBJ databases">
        <title>Nuclear genome of Blastocystis sp. subtype 1 NandII.</title>
        <authorList>
            <person name="Gentekaki E."/>
            <person name="Curtis B."/>
            <person name="Stairs C."/>
            <person name="Eme L."/>
            <person name="Herman E."/>
            <person name="Klimes V."/>
            <person name="Arias M.C."/>
            <person name="Elias M."/>
            <person name="Hilliou F."/>
            <person name="Klute M."/>
            <person name="Malik S.-B."/>
            <person name="Pightling A."/>
            <person name="Rachubinski R."/>
            <person name="Salas D."/>
            <person name="Schlacht A."/>
            <person name="Suga H."/>
            <person name="Archibald J."/>
            <person name="Ball S.G."/>
            <person name="Clark G."/>
            <person name="Dacks J."/>
            <person name="Van Der Giezen M."/>
            <person name="Tsaousis A."/>
            <person name="Roger A."/>
        </authorList>
    </citation>
    <scope>NUCLEOTIDE SEQUENCE [LARGE SCALE GENOMIC DNA]</scope>
    <source>
        <strain evidence="4">ATCC 50177 / NandII</strain>
    </source>
</reference>
<organism evidence="3 4">
    <name type="scientific">Blastocystis sp. subtype 1 (strain ATCC 50177 / NandII)</name>
    <dbReference type="NCBI Taxonomy" id="478820"/>
    <lineage>
        <taxon>Eukaryota</taxon>
        <taxon>Sar</taxon>
        <taxon>Stramenopiles</taxon>
        <taxon>Bigyra</taxon>
        <taxon>Opalozoa</taxon>
        <taxon>Opalinata</taxon>
        <taxon>Blastocystidae</taxon>
        <taxon>Blastocystis</taxon>
    </lineage>
</organism>
<name>A0A196S9G6_BLAHN</name>
<dbReference type="OrthoDB" id="310895at2759"/>
<dbReference type="SUPFAM" id="SSF53720">
    <property type="entry name" value="ALDH-like"/>
    <property type="match status" value="1"/>
</dbReference>